<comment type="caution">
    <text evidence="1">The sequence shown here is derived from an EMBL/GenBank/DDBJ whole genome shotgun (WGS) entry which is preliminary data.</text>
</comment>
<protein>
    <submittedName>
        <fullName evidence="1">Uncharacterized protein</fullName>
    </submittedName>
</protein>
<accession>A0A0A1VWI6</accession>
<proteinExistence type="predicted"/>
<evidence type="ECO:0000313" key="2">
    <source>
        <dbReference type="Proteomes" id="UP000030321"/>
    </source>
</evidence>
<sequence>MTNPNSIEQLSQELLDLDQVDADTGADLRQKAQEILAETTIDLPIREAIADSLSQGNQLLTLKTVGKEESY</sequence>
<dbReference type="AlphaFoldDB" id="A0A0A1VWI6"/>
<organism evidence="1 2">
    <name type="scientific">Microcystis aeruginosa NIES-44</name>
    <dbReference type="NCBI Taxonomy" id="449439"/>
    <lineage>
        <taxon>Bacteria</taxon>
        <taxon>Bacillati</taxon>
        <taxon>Cyanobacteriota</taxon>
        <taxon>Cyanophyceae</taxon>
        <taxon>Oscillatoriophycideae</taxon>
        <taxon>Chroococcales</taxon>
        <taxon>Microcystaceae</taxon>
        <taxon>Microcystis</taxon>
    </lineage>
</organism>
<dbReference type="EMBL" id="BBPA01000053">
    <property type="protein sequence ID" value="GAL94197.1"/>
    <property type="molecule type" value="Genomic_DNA"/>
</dbReference>
<dbReference type="GeneID" id="66706832"/>
<gene>
    <name evidence="1" type="ORF">N44_02777</name>
</gene>
<dbReference type="RefSeq" id="WP_002761575.1">
    <property type="nucleotide sequence ID" value="NZ_BBPA01000053.1"/>
</dbReference>
<name>A0A0A1VWI6_MICAE</name>
<reference evidence="2" key="1">
    <citation type="journal article" date="2015" name="Genome">
        <title>Whole Genome Sequence of the Non-Microcystin-Producing Microcystis aeruginosa Strain NIES-44.</title>
        <authorList>
            <person name="Okano K."/>
            <person name="Miyata N."/>
            <person name="Ozaki Y."/>
        </authorList>
    </citation>
    <scope>NUCLEOTIDE SEQUENCE [LARGE SCALE GENOMIC DNA]</scope>
    <source>
        <strain evidence="2">NIES-44</strain>
    </source>
</reference>
<dbReference type="Proteomes" id="UP000030321">
    <property type="component" value="Unassembled WGS sequence"/>
</dbReference>
<evidence type="ECO:0000313" key="1">
    <source>
        <dbReference type="EMBL" id="GAL94197.1"/>
    </source>
</evidence>